<accession>A0ABX3TY57</accession>
<proteinExistence type="predicted"/>
<evidence type="ECO:0000313" key="1">
    <source>
        <dbReference type="EMBL" id="ORJ19993.1"/>
    </source>
</evidence>
<dbReference type="Proteomes" id="UP000192722">
    <property type="component" value="Unassembled WGS sequence"/>
</dbReference>
<dbReference type="InterPro" id="IPR031856">
    <property type="entry name" value="YdaS_toxin-like"/>
</dbReference>
<reference evidence="1 2" key="1">
    <citation type="journal article" date="2017" name="Int. J. Syst. Evol. Microbiol.">
        <title>Rouxiella badensis sp. nov. and Rouxiella silvae sp. nov. isolated from peat bog soil in Germany and emendation of the genus description.</title>
        <authorList>
            <person name="Le Fleche-Mateos A."/>
            <person name="Kugler J.H."/>
            <person name="Hansen S.H."/>
            <person name="Syldatk C."/>
            <person name="Hausmann R."/>
            <person name="Lomprez F."/>
            <person name="Vandenbogaert M."/>
            <person name="Manuguerra J.C."/>
            <person name="Grimont P.A."/>
        </authorList>
    </citation>
    <scope>NUCLEOTIDE SEQUENCE [LARGE SCALE GENOMIC DNA]</scope>
    <source>
        <strain evidence="1 2">213</strain>
    </source>
</reference>
<protein>
    <recommendedName>
        <fullName evidence="3">Helix-turn-helix domain-containing protein</fullName>
    </recommendedName>
</protein>
<name>A0ABX3TY57_9GAMM</name>
<dbReference type="EMBL" id="MRWD01000044">
    <property type="protein sequence ID" value="ORJ19993.1"/>
    <property type="molecule type" value="Genomic_DNA"/>
</dbReference>
<dbReference type="InterPro" id="IPR010982">
    <property type="entry name" value="Lambda_DNA-bd_dom_sf"/>
</dbReference>
<sequence length="82" mass="9124">MSTKSKNITHEAVRAIGSISAVSRRFDFKSVQSVANWINHDQVPAERVIQLCAWGNWKVTPHELRPDIYPNPGDGVPEVSLA</sequence>
<dbReference type="Pfam" id="PF15943">
    <property type="entry name" value="YdaS_toxin"/>
    <property type="match status" value="1"/>
</dbReference>
<gene>
    <name evidence="1" type="ORF">BS639_17005</name>
</gene>
<comment type="caution">
    <text evidence="1">The sequence shown here is derived from an EMBL/GenBank/DDBJ whole genome shotgun (WGS) entry which is preliminary data.</text>
</comment>
<dbReference type="Gene3D" id="1.10.260.40">
    <property type="entry name" value="lambda repressor-like DNA-binding domains"/>
    <property type="match status" value="1"/>
</dbReference>
<evidence type="ECO:0008006" key="3">
    <source>
        <dbReference type="Google" id="ProtNLM"/>
    </source>
</evidence>
<dbReference type="RefSeq" id="WP_084983699.1">
    <property type="nucleotide sequence ID" value="NZ_CBCSCF010000010.1"/>
</dbReference>
<evidence type="ECO:0000313" key="2">
    <source>
        <dbReference type="Proteomes" id="UP000192722"/>
    </source>
</evidence>
<organism evidence="1 2">
    <name type="scientific">Rouxiella silvae</name>
    <dbReference type="NCBI Taxonomy" id="1646373"/>
    <lineage>
        <taxon>Bacteria</taxon>
        <taxon>Pseudomonadati</taxon>
        <taxon>Pseudomonadota</taxon>
        <taxon>Gammaproteobacteria</taxon>
        <taxon>Enterobacterales</taxon>
        <taxon>Yersiniaceae</taxon>
        <taxon>Rouxiella</taxon>
    </lineage>
</organism>
<keyword evidence="2" id="KW-1185">Reference proteome</keyword>
<dbReference type="SUPFAM" id="SSF47413">
    <property type="entry name" value="lambda repressor-like DNA-binding domains"/>
    <property type="match status" value="1"/>
</dbReference>